<keyword evidence="3" id="KW-1185">Reference proteome</keyword>
<protein>
    <submittedName>
        <fullName evidence="2">Uncharacterized protein</fullName>
    </submittedName>
</protein>
<evidence type="ECO:0000313" key="3">
    <source>
        <dbReference type="Proteomes" id="UP000236161"/>
    </source>
</evidence>
<gene>
    <name evidence="2" type="ORF">AXF42_Ash000047</name>
</gene>
<dbReference type="Proteomes" id="UP000236161">
    <property type="component" value="Unassembled WGS sequence"/>
</dbReference>
<organism evidence="2 3">
    <name type="scientific">Apostasia shenzhenica</name>
    <dbReference type="NCBI Taxonomy" id="1088818"/>
    <lineage>
        <taxon>Eukaryota</taxon>
        <taxon>Viridiplantae</taxon>
        <taxon>Streptophyta</taxon>
        <taxon>Embryophyta</taxon>
        <taxon>Tracheophyta</taxon>
        <taxon>Spermatophyta</taxon>
        <taxon>Magnoliopsida</taxon>
        <taxon>Liliopsida</taxon>
        <taxon>Asparagales</taxon>
        <taxon>Orchidaceae</taxon>
        <taxon>Apostasioideae</taxon>
        <taxon>Apostasia</taxon>
    </lineage>
</organism>
<evidence type="ECO:0000313" key="2">
    <source>
        <dbReference type="EMBL" id="PKA54214.1"/>
    </source>
</evidence>
<accession>A0A2I0AF80</accession>
<dbReference type="EMBL" id="KZ451982">
    <property type="protein sequence ID" value="PKA54214.1"/>
    <property type="molecule type" value="Genomic_DNA"/>
</dbReference>
<sequence>MNPNIPMVANLDQLWFLFECVRYYRGSKITFEEAKQRILTVLPSYWDRIKASIMVIPRLDHLLTALVAMEAYYRDNWTTFRHYEPPNDSVELEPRKTQMETNQMLPIISKTSSSFSKPTNLDLTLATATPRKETMETSALIKSPFTQLEENPDPSPASTSKP</sequence>
<proteinExistence type="predicted"/>
<name>A0A2I0AF80_9ASPA</name>
<feature type="region of interest" description="Disordered" evidence="1">
    <location>
        <begin position="132"/>
        <end position="162"/>
    </location>
</feature>
<reference evidence="2 3" key="1">
    <citation type="journal article" date="2017" name="Nature">
        <title>The Apostasia genome and the evolution of orchids.</title>
        <authorList>
            <person name="Zhang G.Q."/>
            <person name="Liu K.W."/>
            <person name="Li Z."/>
            <person name="Lohaus R."/>
            <person name="Hsiao Y.Y."/>
            <person name="Niu S.C."/>
            <person name="Wang J.Y."/>
            <person name="Lin Y.C."/>
            <person name="Xu Q."/>
            <person name="Chen L.J."/>
            <person name="Yoshida K."/>
            <person name="Fujiwara S."/>
            <person name="Wang Z.W."/>
            <person name="Zhang Y.Q."/>
            <person name="Mitsuda N."/>
            <person name="Wang M."/>
            <person name="Liu G.H."/>
            <person name="Pecoraro L."/>
            <person name="Huang H.X."/>
            <person name="Xiao X.J."/>
            <person name="Lin M."/>
            <person name="Wu X.Y."/>
            <person name="Wu W.L."/>
            <person name="Chen Y.Y."/>
            <person name="Chang S.B."/>
            <person name="Sakamoto S."/>
            <person name="Ohme-Takagi M."/>
            <person name="Yagi M."/>
            <person name="Zeng S.J."/>
            <person name="Shen C.Y."/>
            <person name="Yeh C.M."/>
            <person name="Luo Y.B."/>
            <person name="Tsai W.C."/>
            <person name="Van de Peer Y."/>
            <person name="Liu Z.J."/>
        </authorList>
    </citation>
    <scope>NUCLEOTIDE SEQUENCE [LARGE SCALE GENOMIC DNA]</scope>
    <source>
        <strain evidence="3">cv. Shenzhen</strain>
        <tissue evidence="2">Stem</tissue>
    </source>
</reference>
<dbReference type="AlphaFoldDB" id="A0A2I0AF80"/>
<evidence type="ECO:0000256" key="1">
    <source>
        <dbReference type="SAM" id="MobiDB-lite"/>
    </source>
</evidence>